<reference evidence="3 4" key="1">
    <citation type="journal article" date="2024" name="bioRxiv">
        <title>A reference genome for Trichogramma kaykai: A tiny desert-dwelling parasitoid wasp with competing sex-ratio distorters.</title>
        <authorList>
            <person name="Culotta J."/>
            <person name="Lindsey A.R."/>
        </authorList>
    </citation>
    <scope>NUCLEOTIDE SEQUENCE [LARGE SCALE GENOMIC DNA]</scope>
    <source>
        <strain evidence="3 4">KSX58</strain>
    </source>
</reference>
<feature type="coiled-coil region" evidence="1">
    <location>
        <begin position="95"/>
        <end position="129"/>
    </location>
</feature>
<comment type="caution">
    <text evidence="3">The sequence shown here is derived from an EMBL/GenBank/DDBJ whole genome shotgun (WGS) entry which is preliminary data.</text>
</comment>
<proteinExistence type="predicted"/>
<organism evidence="3 4">
    <name type="scientific">Trichogramma kaykai</name>
    <dbReference type="NCBI Taxonomy" id="54128"/>
    <lineage>
        <taxon>Eukaryota</taxon>
        <taxon>Metazoa</taxon>
        <taxon>Ecdysozoa</taxon>
        <taxon>Arthropoda</taxon>
        <taxon>Hexapoda</taxon>
        <taxon>Insecta</taxon>
        <taxon>Pterygota</taxon>
        <taxon>Neoptera</taxon>
        <taxon>Endopterygota</taxon>
        <taxon>Hymenoptera</taxon>
        <taxon>Apocrita</taxon>
        <taxon>Proctotrupomorpha</taxon>
        <taxon>Chalcidoidea</taxon>
        <taxon>Trichogrammatidae</taxon>
        <taxon>Trichogramma</taxon>
    </lineage>
</organism>
<protein>
    <submittedName>
        <fullName evidence="3">Uncharacterized protein</fullName>
    </submittedName>
</protein>
<evidence type="ECO:0000313" key="4">
    <source>
        <dbReference type="Proteomes" id="UP001627154"/>
    </source>
</evidence>
<keyword evidence="4" id="KW-1185">Reference proteome</keyword>
<evidence type="ECO:0000256" key="2">
    <source>
        <dbReference type="SAM" id="MobiDB-lite"/>
    </source>
</evidence>
<sequence>MKFDVFGLPIANPSSSSSSFTDEEKNRLEILQPKGKPRPPQPAYDPYHRMNMDRLKSTLVSIEKIDVDDNGHYDAHNKRITNIAPAVEKSDAIDLSTLRSNIKSSHLEIERLEKQINDKINAIVKFDRNGNYDMMFKKLQNVAEPVNDSDAVVLKTVRTVEKKLMDLINKIPRGPPGRGYKTTADGNFDLMEKRLTNMAHPMDDFDAVNLWTLNFYIAAIRGKTQRNIDDVYNKLHQSIIDLSRNLNQTTDGLKTQIDAIEKKRVNLDKLLERQINERQQASRNPEIHILNRD</sequence>
<dbReference type="Proteomes" id="UP001627154">
    <property type="component" value="Unassembled WGS sequence"/>
</dbReference>
<name>A0ABD2WCF9_9HYME</name>
<feature type="region of interest" description="Disordered" evidence="2">
    <location>
        <begin position="1"/>
        <end position="47"/>
    </location>
</feature>
<gene>
    <name evidence="3" type="ORF">TKK_014539</name>
</gene>
<keyword evidence="1" id="KW-0175">Coiled coil</keyword>
<evidence type="ECO:0000313" key="3">
    <source>
        <dbReference type="EMBL" id="KAL3390369.1"/>
    </source>
</evidence>
<dbReference type="AlphaFoldDB" id="A0ABD2WCF9"/>
<accession>A0ABD2WCF9</accession>
<evidence type="ECO:0000256" key="1">
    <source>
        <dbReference type="SAM" id="Coils"/>
    </source>
</evidence>
<dbReference type="EMBL" id="JBJJXI010000117">
    <property type="protein sequence ID" value="KAL3390369.1"/>
    <property type="molecule type" value="Genomic_DNA"/>
</dbReference>
<feature type="coiled-coil region" evidence="1">
    <location>
        <begin position="257"/>
        <end position="284"/>
    </location>
</feature>